<proteinExistence type="inferred from homology"/>
<reference evidence="4 6" key="2">
    <citation type="journal article" date="2013" name="Nature">
        <title>Insights into bilaterian evolution from three spiralian genomes.</title>
        <authorList>
            <person name="Simakov O."/>
            <person name="Marletaz F."/>
            <person name="Cho S.J."/>
            <person name="Edsinger-Gonzales E."/>
            <person name="Havlak P."/>
            <person name="Hellsten U."/>
            <person name="Kuo D.H."/>
            <person name="Larsson T."/>
            <person name="Lv J."/>
            <person name="Arendt D."/>
            <person name="Savage R."/>
            <person name="Osoegawa K."/>
            <person name="de Jong P."/>
            <person name="Grimwood J."/>
            <person name="Chapman J.A."/>
            <person name="Shapiro H."/>
            <person name="Aerts A."/>
            <person name="Otillar R.P."/>
            <person name="Terry A.Y."/>
            <person name="Boore J.L."/>
            <person name="Grigoriev I.V."/>
            <person name="Lindberg D.R."/>
            <person name="Seaver E.C."/>
            <person name="Weisblat D.A."/>
            <person name="Putnam N.H."/>
            <person name="Rokhsar D.S."/>
        </authorList>
    </citation>
    <scope>NUCLEOTIDE SEQUENCE</scope>
    <source>
        <strain evidence="4 6">I ESC-2004</strain>
    </source>
</reference>
<organism evidence="4">
    <name type="scientific">Capitella teleta</name>
    <name type="common">Polychaete worm</name>
    <dbReference type="NCBI Taxonomy" id="283909"/>
    <lineage>
        <taxon>Eukaryota</taxon>
        <taxon>Metazoa</taxon>
        <taxon>Spiralia</taxon>
        <taxon>Lophotrochozoa</taxon>
        <taxon>Annelida</taxon>
        <taxon>Polychaeta</taxon>
        <taxon>Sedentaria</taxon>
        <taxon>Scolecida</taxon>
        <taxon>Capitellidae</taxon>
        <taxon>Capitella</taxon>
    </lineage>
</organism>
<keyword evidence="3" id="KW-0812">Transmembrane</keyword>
<evidence type="ECO:0000256" key="3">
    <source>
        <dbReference type="RuleBase" id="RU363129"/>
    </source>
</evidence>
<keyword evidence="6" id="KW-1185">Reference proteome</keyword>
<dbReference type="HOGENOM" id="CLU_043399_2_1_1"/>
<reference evidence="5" key="3">
    <citation type="submission" date="2015-06" db="UniProtKB">
        <authorList>
            <consortium name="EnsemblMetazoa"/>
        </authorList>
    </citation>
    <scope>IDENTIFICATION</scope>
</reference>
<dbReference type="Proteomes" id="UP000014760">
    <property type="component" value="Unassembled WGS sequence"/>
</dbReference>
<dbReference type="PANTHER" id="PTHR11927">
    <property type="entry name" value="GALACTOSIDE 2-L-FUCOSYLTRANSFERASE"/>
    <property type="match status" value="1"/>
</dbReference>
<dbReference type="AlphaFoldDB" id="R7T3N4"/>
<protein>
    <recommendedName>
        <fullName evidence="3">L-Fucosyltransferase</fullName>
        <ecNumber evidence="3">2.4.1.-</ecNumber>
    </recommendedName>
</protein>
<dbReference type="GO" id="GO:0008107">
    <property type="term" value="F:galactoside 2-alpha-L-fucosyltransferase activity"/>
    <property type="evidence" value="ECO:0007669"/>
    <property type="project" value="InterPro"/>
</dbReference>
<evidence type="ECO:0000256" key="2">
    <source>
        <dbReference type="ARBA" id="ARBA00022679"/>
    </source>
</evidence>
<evidence type="ECO:0000313" key="6">
    <source>
        <dbReference type="Proteomes" id="UP000014760"/>
    </source>
</evidence>
<keyword evidence="3" id="KW-0325">Glycoprotein</keyword>
<dbReference type="EMBL" id="KB312429">
    <property type="protein sequence ID" value="ELT87246.1"/>
    <property type="molecule type" value="Genomic_DNA"/>
</dbReference>
<comment type="similarity">
    <text evidence="3">Belongs to the glycosyltransferase 11 family.</text>
</comment>
<dbReference type="STRING" id="283909.R7T3N4"/>
<dbReference type="PANTHER" id="PTHR11927:SF9">
    <property type="entry name" value="L-FUCOSYLTRANSFERASE"/>
    <property type="match status" value="1"/>
</dbReference>
<name>R7T3N4_CAPTE</name>
<dbReference type="EC" id="2.4.1.-" evidence="3"/>
<dbReference type="EnsemblMetazoa" id="CapteT185958">
    <property type="protein sequence ID" value="CapteP185958"/>
    <property type="gene ID" value="CapteG185958"/>
</dbReference>
<dbReference type="UniPathway" id="UPA00378"/>
<keyword evidence="3" id="KW-0333">Golgi apparatus</keyword>
<accession>R7T3N4</accession>
<keyword evidence="1 3" id="KW-0328">Glycosyltransferase</keyword>
<gene>
    <name evidence="4" type="ORF">CAPTEDRAFT_185958</name>
</gene>
<dbReference type="InterPro" id="IPR002516">
    <property type="entry name" value="Glyco_trans_11"/>
</dbReference>
<sequence length="310" mass="35817">MILMSRKLQIFLKCTVGVASLLSIVMLCYQITLSSYTSETIHNIATKVRYGNSSYFKIQKPDLSPKRLIVPRLSGRLGNVMFLYASMIGIARKNRLNPVFPANHYLHGIFKISAANYSTKGLSTWTKISETHSGYFEEKTQDLKDTHVDAVELVGYFQSWKYFEDFKATIFDEFTFLPHLYEFAVWQIARHIKETHGAGIVRSDVIVVGVHVRVSDLEEKVNIDKGYQFAPPEYLHRSIRYFEQQFQNRKLLFIICTDSHSWVRRNLKTDSPYVLAGYHSQGEDLAILSSCDHVIMTVGTYGWENHYLFK</sequence>
<comment type="subcellular location">
    <subcellularLocation>
        <location evidence="3">Golgi apparatus</location>
        <location evidence="3">Golgi stack membrane</location>
        <topology evidence="3">Single-pass type II membrane protein</topology>
    </subcellularLocation>
</comment>
<keyword evidence="2 3" id="KW-0808">Transferase</keyword>
<dbReference type="EMBL" id="AMQN01034408">
    <property type="status" value="NOT_ANNOTATED_CDS"/>
    <property type="molecule type" value="Genomic_DNA"/>
</dbReference>
<dbReference type="Pfam" id="PF01531">
    <property type="entry name" value="Glyco_transf_11"/>
    <property type="match status" value="1"/>
</dbReference>
<keyword evidence="3" id="KW-0735">Signal-anchor</keyword>
<dbReference type="EMBL" id="AMQN01034409">
    <property type="status" value="NOT_ANNOTATED_CDS"/>
    <property type="molecule type" value="Genomic_DNA"/>
</dbReference>
<evidence type="ECO:0000256" key="1">
    <source>
        <dbReference type="ARBA" id="ARBA00022676"/>
    </source>
</evidence>
<dbReference type="OMA" id="DIRIMKT"/>
<evidence type="ECO:0000313" key="4">
    <source>
        <dbReference type="EMBL" id="ELT87246.1"/>
    </source>
</evidence>
<dbReference type="OrthoDB" id="3226at2759"/>
<comment type="pathway">
    <text evidence="3">Protein modification; protein glycosylation.</text>
</comment>
<dbReference type="GO" id="GO:0032580">
    <property type="term" value="C:Golgi cisterna membrane"/>
    <property type="evidence" value="ECO:0007669"/>
    <property type="project" value="UniProtKB-SubCell"/>
</dbReference>
<dbReference type="GO" id="GO:0005975">
    <property type="term" value="P:carbohydrate metabolic process"/>
    <property type="evidence" value="ECO:0007669"/>
    <property type="project" value="InterPro"/>
</dbReference>
<evidence type="ECO:0000313" key="5">
    <source>
        <dbReference type="EnsemblMetazoa" id="CapteP185958"/>
    </source>
</evidence>
<reference evidence="6" key="1">
    <citation type="submission" date="2012-12" db="EMBL/GenBank/DDBJ databases">
        <authorList>
            <person name="Hellsten U."/>
            <person name="Grimwood J."/>
            <person name="Chapman J.A."/>
            <person name="Shapiro H."/>
            <person name="Aerts A."/>
            <person name="Otillar R.P."/>
            <person name="Terry A.Y."/>
            <person name="Boore J.L."/>
            <person name="Simakov O."/>
            <person name="Marletaz F."/>
            <person name="Cho S.-J."/>
            <person name="Edsinger-Gonzales E."/>
            <person name="Havlak P."/>
            <person name="Kuo D.-H."/>
            <person name="Larsson T."/>
            <person name="Lv J."/>
            <person name="Arendt D."/>
            <person name="Savage R."/>
            <person name="Osoegawa K."/>
            <person name="de Jong P."/>
            <person name="Lindberg D.R."/>
            <person name="Seaver E.C."/>
            <person name="Weisblat D.A."/>
            <person name="Putnam N.H."/>
            <person name="Grigoriev I.V."/>
            <person name="Rokhsar D.S."/>
        </authorList>
    </citation>
    <scope>NUCLEOTIDE SEQUENCE</scope>
    <source>
        <strain evidence="6">I ESC-2004</strain>
    </source>
</reference>